<gene>
    <name evidence="13" type="ORF">OCH239_08495</name>
</gene>
<evidence type="ECO:0000259" key="12">
    <source>
        <dbReference type="Pfam" id="PF07992"/>
    </source>
</evidence>
<dbReference type="SUPFAM" id="SSF55424">
    <property type="entry name" value="FAD/NAD-linked reductases, dimerisation (C-terminal) domain"/>
    <property type="match status" value="1"/>
</dbReference>
<dbReference type="PANTHER" id="PTHR42737:SF2">
    <property type="entry name" value="GLUTATHIONE REDUCTASE"/>
    <property type="match status" value="1"/>
</dbReference>
<dbReference type="InterPro" id="IPR036188">
    <property type="entry name" value="FAD/NAD-bd_sf"/>
</dbReference>
<dbReference type="SUPFAM" id="SSF51905">
    <property type="entry name" value="FAD/NAD(P)-binding domain"/>
    <property type="match status" value="1"/>
</dbReference>
<dbReference type="Proteomes" id="UP000022447">
    <property type="component" value="Unassembled WGS sequence"/>
</dbReference>
<keyword evidence="2 10" id="KW-0285">Flavoprotein</keyword>
<keyword evidence="3 8" id="KW-0274">FAD</keyword>
<dbReference type="Pfam" id="PF07992">
    <property type="entry name" value="Pyr_redox_2"/>
    <property type="match status" value="2"/>
</dbReference>
<feature type="active site" description="Proton acceptor" evidence="7">
    <location>
        <position position="477"/>
    </location>
</feature>
<feature type="domain" description="FAD/NAD(P)-binding" evidence="12">
    <location>
        <begin position="285"/>
        <end position="360"/>
    </location>
</feature>
<evidence type="ECO:0000256" key="9">
    <source>
        <dbReference type="PIRSR" id="PIRSR000350-4"/>
    </source>
</evidence>
<dbReference type="PIRSF" id="PIRSF000350">
    <property type="entry name" value="Mercury_reductase_MerA"/>
    <property type="match status" value="1"/>
</dbReference>
<dbReference type="GO" id="GO:0004362">
    <property type="term" value="F:glutathione-disulfide reductase (NADPH) activity"/>
    <property type="evidence" value="ECO:0007669"/>
    <property type="project" value="TreeGrafter"/>
</dbReference>
<proteinExistence type="inferred from homology"/>
<feature type="binding site" evidence="8">
    <location>
        <begin position="176"/>
        <end position="183"/>
    </location>
    <ligand>
        <name>NAD(+)</name>
        <dbReference type="ChEBI" id="CHEBI:57540"/>
    </ligand>
</feature>
<dbReference type="InterPro" id="IPR046952">
    <property type="entry name" value="GSHR/TRXR-like"/>
</dbReference>
<comment type="caution">
    <text evidence="13">The sequence shown here is derived from an EMBL/GenBank/DDBJ whole genome shotgun (WGS) entry which is preliminary data.</text>
</comment>
<evidence type="ECO:0000256" key="4">
    <source>
        <dbReference type="ARBA" id="ARBA00023002"/>
    </source>
</evidence>
<comment type="cofactor">
    <cofactor evidence="8">
        <name>FAD</name>
        <dbReference type="ChEBI" id="CHEBI:57692"/>
    </cofactor>
    <text evidence="8">Binds 1 FAD per subunit.</text>
</comment>
<dbReference type="Pfam" id="PF02852">
    <property type="entry name" value="Pyr_redox_dim"/>
    <property type="match status" value="1"/>
</dbReference>
<evidence type="ECO:0000256" key="8">
    <source>
        <dbReference type="PIRSR" id="PIRSR000350-3"/>
    </source>
</evidence>
<organism evidence="13 14">
    <name type="scientific">Roseivivax halodurans JCM 10272</name>
    <dbReference type="NCBI Taxonomy" id="1449350"/>
    <lineage>
        <taxon>Bacteria</taxon>
        <taxon>Pseudomonadati</taxon>
        <taxon>Pseudomonadota</taxon>
        <taxon>Alphaproteobacteria</taxon>
        <taxon>Rhodobacterales</taxon>
        <taxon>Roseobacteraceae</taxon>
        <taxon>Roseivivax</taxon>
    </lineage>
</organism>
<dbReference type="GO" id="GO:0006749">
    <property type="term" value="P:glutathione metabolic process"/>
    <property type="evidence" value="ECO:0007669"/>
    <property type="project" value="TreeGrafter"/>
</dbReference>
<sequence>MSGFDYDLFVIGGGSGGTRAARVAAGEAGAKVGLAEMSRYGGTCVIRGCVPKKLMVFASEYADMADAASEYGWNMHRGEFDWQAFSGRLQGELDRLEQVYRKLLANSGVETYDARARLRDPHTVELSTGEVITAKHILIAAGGHPVRPDIPNADLGLVSDDIFGLENLPKSILIIGGGYIACEFACILHGMGVEVTQYYRGAQILRGFDEEARGLIAEEMRERGIDVHTGTNILEMRCAEEEDIADTKAANMGAGVEEVGQIGDSGMGAFGGHPEKDREQKGPIWVKSTTGREHVFDAVLFATGRTPNTGDMGLEEAGVRLARGGAVEVDQYSQSSVPSIYAIGDATDRVNLTPVAIREGMAFVETVFKGNPTPVDHELIPSAVFTQPEFGTVGLTEEEASEQEEIEVYCTSFRPMQTAFIGRPERVLMKLIVSKETRKVLGCHIVAPGAGEMIQLAGIAVKMGATKEDFDRTCAVHPTMSEEIVTMRQPIRTG</sequence>
<evidence type="ECO:0000256" key="2">
    <source>
        <dbReference type="ARBA" id="ARBA00022630"/>
    </source>
</evidence>
<keyword evidence="5" id="KW-1015">Disulfide bond</keyword>
<evidence type="ECO:0000256" key="10">
    <source>
        <dbReference type="RuleBase" id="RU003691"/>
    </source>
</evidence>
<feature type="domain" description="Pyridine nucleotide-disulphide oxidoreductase dimerisation" evidence="11">
    <location>
        <begin position="380"/>
        <end position="487"/>
    </location>
</feature>
<evidence type="ECO:0000256" key="1">
    <source>
        <dbReference type="ARBA" id="ARBA00007532"/>
    </source>
</evidence>
<dbReference type="InterPro" id="IPR016156">
    <property type="entry name" value="FAD/NAD-linked_Rdtase_dimer_sf"/>
</dbReference>
<dbReference type="Gene3D" id="3.50.50.60">
    <property type="entry name" value="FAD/NAD(P)-binding domain"/>
    <property type="match status" value="2"/>
</dbReference>
<evidence type="ECO:0000313" key="13">
    <source>
        <dbReference type="EMBL" id="ETX16186.1"/>
    </source>
</evidence>
<comment type="similarity">
    <text evidence="1 10">Belongs to the class-I pyridine nucleotide-disulfide oxidoreductase family.</text>
</comment>
<evidence type="ECO:0000256" key="3">
    <source>
        <dbReference type="ARBA" id="ARBA00022827"/>
    </source>
</evidence>
<dbReference type="InterPro" id="IPR023753">
    <property type="entry name" value="FAD/NAD-binding_dom"/>
</dbReference>
<dbReference type="Gene3D" id="3.30.390.30">
    <property type="match status" value="1"/>
</dbReference>
<dbReference type="InterPro" id="IPR012999">
    <property type="entry name" value="Pyr_OxRdtase_I_AS"/>
</dbReference>
<dbReference type="GO" id="GO:0034599">
    <property type="term" value="P:cellular response to oxidative stress"/>
    <property type="evidence" value="ECO:0007669"/>
    <property type="project" value="TreeGrafter"/>
</dbReference>
<feature type="binding site" evidence="8">
    <location>
        <position position="304"/>
    </location>
    <ligand>
        <name>NAD(+)</name>
        <dbReference type="ChEBI" id="CHEBI:57540"/>
    </ligand>
</feature>
<dbReference type="GO" id="GO:0045454">
    <property type="term" value="P:cell redox homeostasis"/>
    <property type="evidence" value="ECO:0007669"/>
    <property type="project" value="InterPro"/>
</dbReference>
<keyword evidence="8" id="KW-0547">Nucleotide-binding</keyword>
<keyword evidence="6 10" id="KW-0676">Redox-active center</keyword>
<dbReference type="InterPro" id="IPR004099">
    <property type="entry name" value="Pyr_nucl-diS_OxRdtase_dimer"/>
</dbReference>
<evidence type="ECO:0000256" key="7">
    <source>
        <dbReference type="PIRSR" id="PIRSR000350-2"/>
    </source>
</evidence>
<feature type="binding site" evidence="8">
    <location>
        <position position="345"/>
    </location>
    <ligand>
        <name>FAD</name>
        <dbReference type="ChEBI" id="CHEBI:57692"/>
    </ligand>
</feature>
<dbReference type="PRINTS" id="PR00411">
    <property type="entry name" value="PNDRDTASEI"/>
</dbReference>
<dbReference type="PROSITE" id="PS00076">
    <property type="entry name" value="PYRIDINE_REDOX_1"/>
    <property type="match status" value="1"/>
</dbReference>
<dbReference type="PANTHER" id="PTHR42737">
    <property type="entry name" value="GLUTATHIONE REDUCTASE"/>
    <property type="match status" value="1"/>
</dbReference>
<dbReference type="EMBL" id="JALZ01000002">
    <property type="protein sequence ID" value="ETX16186.1"/>
    <property type="molecule type" value="Genomic_DNA"/>
</dbReference>
<reference evidence="13 14" key="1">
    <citation type="submission" date="2014-01" db="EMBL/GenBank/DDBJ databases">
        <title>Roseivivax halodurans JCM 10272 Genome Sequencing.</title>
        <authorList>
            <person name="Lai Q."/>
            <person name="Li G."/>
            <person name="Shao Z."/>
        </authorList>
    </citation>
    <scope>NUCLEOTIDE SEQUENCE [LARGE SCALE GENOMIC DNA]</scope>
    <source>
        <strain evidence="13 14">JCM 10272</strain>
    </source>
</reference>
<dbReference type="PRINTS" id="PR00368">
    <property type="entry name" value="FADPNR"/>
</dbReference>
<dbReference type="FunFam" id="3.30.390.30:FF:000001">
    <property type="entry name" value="Dihydrolipoyl dehydrogenase"/>
    <property type="match status" value="1"/>
</dbReference>
<dbReference type="STRING" id="1449350.OCH239_08495"/>
<dbReference type="eggNOG" id="COG1249">
    <property type="taxonomic scope" value="Bacteria"/>
</dbReference>
<protein>
    <submittedName>
        <fullName evidence="13">NADPH-glutathione reductase</fullName>
    </submittedName>
</protein>
<dbReference type="RefSeq" id="WP_037258799.1">
    <property type="nucleotide sequence ID" value="NZ_JALZ01000002.1"/>
</dbReference>
<dbReference type="GO" id="GO:0005829">
    <property type="term" value="C:cytosol"/>
    <property type="evidence" value="ECO:0007669"/>
    <property type="project" value="TreeGrafter"/>
</dbReference>
<evidence type="ECO:0000256" key="6">
    <source>
        <dbReference type="ARBA" id="ARBA00023284"/>
    </source>
</evidence>
<accession>X7ELW9</accession>
<dbReference type="OrthoDB" id="9776382at2"/>
<dbReference type="AlphaFoldDB" id="X7ELW9"/>
<feature type="binding site" evidence="8">
    <location>
        <position position="53"/>
    </location>
    <ligand>
        <name>FAD</name>
        <dbReference type="ChEBI" id="CHEBI:57692"/>
    </ligand>
</feature>
<dbReference type="GO" id="GO:0050660">
    <property type="term" value="F:flavin adenine dinucleotide binding"/>
    <property type="evidence" value="ECO:0007669"/>
    <property type="project" value="InterPro"/>
</dbReference>
<feature type="domain" description="FAD/NAD(P)-binding" evidence="12">
    <location>
        <begin position="6"/>
        <end position="241"/>
    </location>
</feature>
<evidence type="ECO:0000259" key="11">
    <source>
        <dbReference type="Pfam" id="PF02852"/>
    </source>
</evidence>
<evidence type="ECO:0000313" key="14">
    <source>
        <dbReference type="Proteomes" id="UP000022447"/>
    </source>
</evidence>
<name>X7ELW9_9RHOB</name>
<keyword evidence="4 10" id="KW-0560">Oxidoreductase</keyword>
<feature type="disulfide bond" description="Redox-active" evidence="9">
    <location>
        <begin position="44"/>
        <end position="49"/>
    </location>
</feature>
<dbReference type="PATRIC" id="fig|1449350.3.peg.746"/>
<evidence type="ECO:0000256" key="5">
    <source>
        <dbReference type="ARBA" id="ARBA00023157"/>
    </source>
</evidence>
<dbReference type="InterPro" id="IPR001100">
    <property type="entry name" value="Pyr_nuc-diS_OxRdtase"/>
</dbReference>
<keyword evidence="8" id="KW-0520">NAD</keyword>
<keyword evidence="14" id="KW-1185">Reference proteome</keyword>